<dbReference type="InterPro" id="IPR050463">
    <property type="entry name" value="Gfo/Idh/MocA_oxidrdct_glycsds"/>
</dbReference>
<organism evidence="4 5">
    <name type="scientific">Cereibacter azotoformans</name>
    <dbReference type="NCBI Taxonomy" id="43057"/>
    <lineage>
        <taxon>Bacteria</taxon>
        <taxon>Pseudomonadati</taxon>
        <taxon>Pseudomonadota</taxon>
        <taxon>Alphaproteobacteria</taxon>
        <taxon>Rhodobacterales</taxon>
        <taxon>Paracoccaceae</taxon>
        <taxon>Cereibacter</taxon>
    </lineage>
</organism>
<evidence type="ECO:0000313" key="4">
    <source>
        <dbReference type="EMBL" id="PTR18441.1"/>
    </source>
</evidence>
<proteinExistence type="predicted"/>
<dbReference type="GO" id="GO:0000166">
    <property type="term" value="F:nucleotide binding"/>
    <property type="evidence" value="ECO:0007669"/>
    <property type="project" value="InterPro"/>
</dbReference>
<dbReference type="Pfam" id="PF01408">
    <property type="entry name" value="GFO_IDH_MocA"/>
    <property type="match status" value="1"/>
</dbReference>
<dbReference type="InterPro" id="IPR055170">
    <property type="entry name" value="GFO_IDH_MocA-like_dom"/>
</dbReference>
<sequence length="341" mass="36021">MQLSLGARTRPRLAFVGLGWIGRARMEALAGTGVAEIVALGDPDRAAVERALELAPEAAAVGSLEEALAHRPDGVVIATPSARHATESLAALEAGCAVFCQKPLGRTAQEVRAVVEAAARADRLLGVDLSYRLTAAMAAIRPLVASGDLGRVFAIDLTFHNAYGPDKAWFYDRALSGGGCVMDLGVHLVDLALWSLDWPEVRHVEAQMLAAGRPARAHEVEDYAVATLQTAEGCVIRLACSWKLQAGREAVIEAHFHGTQGGASLANVGGSFYDFAAHRHHGTGTRPLAEPPDPWGGRALAAWAERLAAGERFDPEARHLVTLHEVLDRIHAAGTRGDGGG</sequence>
<dbReference type="Proteomes" id="UP000244060">
    <property type="component" value="Unassembled WGS sequence"/>
</dbReference>
<dbReference type="RefSeq" id="WP_108220992.1">
    <property type="nucleotide sequence ID" value="NZ_CP090021.1"/>
</dbReference>
<dbReference type="Gene3D" id="3.30.360.10">
    <property type="entry name" value="Dihydrodipicolinate Reductase, domain 2"/>
    <property type="match status" value="1"/>
</dbReference>
<accession>A0A2T5K7P4</accession>
<protein>
    <submittedName>
        <fullName evidence="4">Putative dehydrogenase</fullName>
    </submittedName>
</protein>
<comment type="caution">
    <text evidence="4">The sequence shown here is derived from an EMBL/GenBank/DDBJ whole genome shotgun (WGS) entry which is preliminary data.</text>
</comment>
<dbReference type="AlphaFoldDB" id="A0A2T5K7P4"/>
<evidence type="ECO:0000259" key="3">
    <source>
        <dbReference type="Pfam" id="PF22725"/>
    </source>
</evidence>
<reference evidence="4 5" key="1">
    <citation type="submission" date="2018-04" db="EMBL/GenBank/DDBJ databases">
        <title>Genomic Encyclopedia of Type Strains, Phase III (KMG-III): the genomes of soil and plant-associated and newly described type strains.</title>
        <authorList>
            <person name="Whitman W."/>
        </authorList>
    </citation>
    <scope>NUCLEOTIDE SEQUENCE [LARGE SCALE GENOMIC DNA]</scope>
    <source>
        <strain evidence="4 5">KA25</strain>
    </source>
</reference>
<gene>
    <name evidence="4" type="ORF">C8J28_108162</name>
</gene>
<evidence type="ECO:0000313" key="5">
    <source>
        <dbReference type="Proteomes" id="UP000244060"/>
    </source>
</evidence>
<evidence type="ECO:0000256" key="1">
    <source>
        <dbReference type="ARBA" id="ARBA00023002"/>
    </source>
</evidence>
<keyword evidence="5" id="KW-1185">Reference proteome</keyword>
<dbReference type="SUPFAM" id="SSF51735">
    <property type="entry name" value="NAD(P)-binding Rossmann-fold domains"/>
    <property type="match status" value="1"/>
</dbReference>
<name>A0A2T5K7P4_9RHOB</name>
<dbReference type="PANTHER" id="PTHR43818:SF11">
    <property type="entry name" value="BCDNA.GH03377"/>
    <property type="match status" value="1"/>
</dbReference>
<dbReference type="InterPro" id="IPR000683">
    <property type="entry name" value="Gfo/Idh/MocA-like_OxRdtase_N"/>
</dbReference>
<dbReference type="OrthoDB" id="9768836at2"/>
<evidence type="ECO:0000259" key="2">
    <source>
        <dbReference type="Pfam" id="PF01408"/>
    </source>
</evidence>
<dbReference type="InterPro" id="IPR036291">
    <property type="entry name" value="NAD(P)-bd_dom_sf"/>
</dbReference>
<dbReference type="GO" id="GO:0016491">
    <property type="term" value="F:oxidoreductase activity"/>
    <property type="evidence" value="ECO:0007669"/>
    <property type="project" value="UniProtKB-KW"/>
</dbReference>
<dbReference type="SUPFAM" id="SSF55347">
    <property type="entry name" value="Glyceraldehyde-3-phosphate dehydrogenase-like, C-terminal domain"/>
    <property type="match status" value="1"/>
</dbReference>
<dbReference type="Gene3D" id="3.40.50.720">
    <property type="entry name" value="NAD(P)-binding Rossmann-like Domain"/>
    <property type="match status" value="1"/>
</dbReference>
<feature type="domain" description="GFO/IDH/MocA-like oxidoreductase" evidence="3">
    <location>
        <begin position="138"/>
        <end position="263"/>
    </location>
</feature>
<dbReference type="PANTHER" id="PTHR43818">
    <property type="entry name" value="BCDNA.GH03377"/>
    <property type="match status" value="1"/>
</dbReference>
<dbReference type="EMBL" id="QAOT01000008">
    <property type="protein sequence ID" value="PTR18441.1"/>
    <property type="molecule type" value="Genomic_DNA"/>
</dbReference>
<dbReference type="Pfam" id="PF22725">
    <property type="entry name" value="GFO_IDH_MocA_C3"/>
    <property type="match status" value="1"/>
</dbReference>
<feature type="domain" description="Gfo/Idh/MocA-like oxidoreductase N-terminal" evidence="2">
    <location>
        <begin position="12"/>
        <end position="128"/>
    </location>
</feature>
<keyword evidence="1" id="KW-0560">Oxidoreductase</keyword>